<reference evidence="2 3" key="1">
    <citation type="submission" date="2011-04" db="EMBL/GenBank/DDBJ databases">
        <title>Complete sequence of Cellulomonas fimi ATCC 484.</title>
        <authorList>
            <consortium name="US DOE Joint Genome Institute"/>
            <person name="Lucas S."/>
            <person name="Han J."/>
            <person name="Lapidus A."/>
            <person name="Cheng J.-F."/>
            <person name="Goodwin L."/>
            <person name="Pitluck S."/>
            <person name="Peters L."/>
            <person name="Chertkov O."/>
            <person name="Detter J.C."/>
            <person name="Han C."/>
            <person name="Tapia R."/>
            <person name="Land M."/>
            <person name="Hauser L."/>
            <person name="Kyrpides N."/>
            <person name="Ivanova N."/>
            <person name="Ovchinnikova G."/>
            <person name="Pagani I."/>
            <person name="Mead D."/>
            <person name="Brumm P."/>
            <person name="Woyke T."/>
        </authorList>
    </citation>
    <scope>NUCLEOTIDE SEQUENCE [LARGE SCALE GENOMIC DNA]</scope>
    <source>
        <strain evidence="3">ATCC 484 / DSM 20113 / JCM 1341 / NBRC 15513 / NCIMB 8980 / NCTC 7547</strain>
    </source>
</reference>
<keyword evidence="1" id="KW-1133">Transmembrane helix</keyword>
<dbReference type="EMBL" id="CP002666">
    <property type="protein sequence ID" value="AEE46128.1"/>
    <property type="molecule type" value="Genomic_DNA"/>
</dbReference>
<protein>
    <submittedName>
        <fullName evidence="2">Uncharacterized protein</fullName>
    </submittedName>
</protein>
<keyword evidence="1" id="KW-0812">Transmembrane</keyword>
<dbReference type="HOGENOM" id="CLU_531790_0_0_11"/>
<keyword evidence="3" id="KW-1185">Reference proteome</keyword>
<gene>
    <name evidence="2" type="ordered locus">Celf_1998</name>
</gene>
<accession>F4H081</accession>
<dbReference type="AlphaFoldDB" id="F4H081"/>
<sequence length="512" mass="53924">MSGRGLHRLRERARQDDGVAIVAAVSVAMLVGMLALAIVAVAVYETRATGRDRARSVAVAAAEARVDKLIASIQATAPASLPCGQLTDSFTLAADSVDRTATVTYYDAAGAEVPCGSLATTRLAQAAIRTTADTGPIVGTQPAERTVETLVRLNPSFGNDLDKAIFGNAGVRLANQANIYGQNGQPDADVYTNGDVYCSNNQHFFGSLIAQGQIRLENTCTIEVDAHARTGITATNPGVTINGRALVSSGNISLGPAKLGQQARASGTVSGNVCSTSGKCVGGQSVPAPATATFPILNWNATTQSEWAANGYTTVVTFPRTGFACGWYNGPNLVGRDGKSKSLNGKADGVGAWMYANAWKLTGPTILVSTCTDKVTLQGVDVAINDNLAIFAKGGMTFSNQTQIYATTSIHRNLYLIQPYDSVSAPGSCGDGISLDNQVTVQNTVDVLMYSPCSIRKANNTEHYGQIYAGGTATIDNRLEMYYQPLPVWGVQSATSSVEYYNLEILYKRENA</sequence>
<evidence type="ECO:0000313" key="2">
    <source>
        <dbReference type="EMBL" id="AEE46128.1"/>
    </source>
</evidence>
<dbReference type="Proteomes" id="UP000008460">
    <property type="component" value="Chromosome"/>
</dbReference>
<dbReference type="eggNOG" id="COG4726">
    <property type="taxonomic scope" value="Bacteria"/>
</dbReference>
<keyword evidence="1" id="KW-0472">Membrane</keyword>
<evidence type="ECO:0000313" key="3">
    <source>
        <dbReference type="Proteomes" id="UP000008460"/>
    </source>
</evidence>
<feature type="transmembrane region" description="Helical" evidence="1">
    <location>
        <begin position="21"/>
        <end position="44"/>
    </location>
</feature>
<dbReference type="KEGG" id="cfi:Celf_1998"/>
<dbReference type="STRING" id="590998.Celf_1998"/>
<dbReference type="RefSeq" id="WP_013771154.1">
    <property type="nucleotide sequence ID" value="NC_015514.1"/>
</dbReference>
<organism evidence="2 3">
    <name type="scientific">Cellulomonas fimi (strain ATCC 484 / DSM 20113 / JCM 1341 / CCUG 24087 / LMG 16345 / NBRC 15513 / NCIMB 8980 / NCTC 7547 / NRS-133)</name>
    <dbReference type="NCBI Taxonomy" id="590998"/>
    <lineage>
        <taxon>Bacteria</taxon>
        <taxon>Bacillati</taxon>
        <taxon>Actinomycetota</taxon>
        <taxon>Actinomycetes</taxon>
        <taxon>Micrococcales</taxon>
        <taxon>Cellulomonadaceae</taxon>
        <taxon>Cellulomonas</taxon>
    </lineage>
</organism>
<proteinExistence type="predicted"/>
<name>F4H081_CELFA</name>
<evidence type="ECO:0000256" key="1">
    <source>
        <dbReference type="SAM" id="Phobius"/>
    </source>
</evidence>